<dbReference type="Pfam" id="PF16657">
    <property type="entry name" value="Malt_amylase_C"/>
    <property type="match status" value="1"/>
</dbReference>
<dbReference type="PANTHER" id="PTHR10357:SF213">
    <property type="entry name" value="ALPHA AMYLASE CATALYTIC REGION"/>
    <property type="match status" value="1"/>
</dbReference>
<dbReference type="Gene3D" id="3.20.20.80">
    <property type="entry name" value="Glycosidases"/>
    <property type="match status" value="1"/>
</dbReference>
<accession>A0A1M5BNV3</accession>
<name>A0A1M5BNV3_LOKAT</name>
<reference evidence="3" key="1">
    <citation type="submission" date="2016-11" db="EMBL/GenBank/DDBJ databases">
        <authorList>
            <person name="Varghese N."/>
            <person name="Submissions S."/>
        </authorList>
    </citation>
    <scope>NUCLEOTIDE SEQUENCE [LARGE SCALE GENOMIC DNA]</scope>
    <source>
        <strain evidence="3">DSM 29326</strain>
    </source>
</reference>
<dbReference type="SMART" id="SM00642">
    <property type="entry name" value="Aamy"/>
    <property type="match status" value="1"/>
</dbReference>
<dbReference type="PANTHER" id="PTHR10357">
    <property type="entry name" value="ALPHA-AMYLASE FAMILY MEMBER"/>
    <property type="match status" value="1"/>
</dbReference>
<dbReference type="InterPro" id="IPR006047">
    <property type="entry name" value="GH13_cat_dom"/>
</dbReference>
<dbReference type="GO" id="GO:0047669">
    <property type="term" value="F:amylosucrase activity"/>
    <property type="evidence" value="ECO:0007669"/>
    <property type="project" value="InterPro"/>
</dbReference>
<dbReference type="Gene3D" id="2.60.40.1180">
    <property type="entry name" value="Golgi alpha-mannosidase II"/>
    <property type="match status" value="1"/>
</dbReference>
<dbReference type="GO" id="GO:0005975">
    <property type="term" value="P:carbohydrate metabolic process"/>
    <property type="evidence" value="ECO:0007669"/>
    <property type="project" value="InterPro"/>
</dbReference>
<dbReference type="Gene3D" id="1.10.1740.10">
    <property type="match status" value="1"/>
</dbReference>
<dbReference type="InterPro" id="IPR032091">
    <property type="entry name" value="Malt_amylase-like_C"/>
</dbReference>
<protein>
    <submittedName>
        <fullName evidence="2">Amylosucrase</fullName>
    </submittedName>
</protein>
<dbReference type="InterPro" id="IPR044077">
    <property type="entry name" value="Amylosucrase"/>
</dbReference>
<sequence>MARTPRKTITDDELFALRWDRGRRDLTGPIRRLYGDTIDAEVFLDRLKALLQTRWQDRPADLRLLDLKRDLDPDWFLSEKMVAYVFYIDRFAGRMTDLPARIPYLQDFGVTYAHMMPCLKPRPGANDGGYAVMDYREIDPKLGTMADFQQAMLKFRAAGISPVIDMVLNHTAKEHDWAQRARAGDPVYQAFYRMFDDDTLPRQYEETLVEIFPAQAPGNFTFYPDMGKWVWTTFNEYQWDLNWENPEVFLAVLDTILFLANQGVEVFRLDAVAFMWKRMGTGCQNLPEVHDLLQLLTQSIRISAPAVICKAEAIVGPSDLVPYLGTGTHAGKVSQLAYHNNLMVQFWSSLASGDTRLMTHVLKTHFPESFRRASFAPYIRCHDDIGWAITPEDTAHIPNMEARAHRAYLSDFYNGSFPGSWARGADFQVNEETGDRRTNGSFASLAGLEQAMEAQDTALITAAVARIRLGHALIASYGGIPLIYMGDEIGMTNDHSYLIDPALADDGRWMQRPVMDWKAAEAGTGPAARIRADLKHIMATRKATPQLAGDVPTRVVETGNRALFVWQRLGDDRTVTCVANFTAYPQSLSAADTGLDGGGIDLLTGEVPQIGDAQITVPPYGCLWLR</sequence>
<feature type="domain" description="Glycosyl hydrolase family 13 catalytic" evidence="1">
    <location>
        <begin position="87"/>
        <end position="531"/>
    </location>
</feature>
<dbReference type="Proteomes" id="UP000183987">
    <property type="component" value="Unassembled WGS sequence"/>
</dbReference>
<dbReference type="STRING" id="366533.SAMN05444339_10696"/>
<organism evidence="2 3">
    <name type="scientific">Loktanella atrilutea</name>
    <dbReference type="NCBI Taxonomy" id="366533"/>
    <lineage>
        <taxon>Bacteria</taxon>
        <taxon>Pseudomonadati</taxon>
        <taxon>Pseudomonadota</taxon>
        <taxon>Alphaproteobacteria</taxon>
        <taxon>Rhodobacterales</taxon>
        <taxon>Roseobacteraceae</taxon>
        <taxon>Loktanella</taxon>
    </lineage>
</organism>
<dbReference type="AlphaFoldDB" id="A0A1M5BNV3"/>
<dbReference type="InterPro" id="IPR017853">
    <property type="entry name" value="GH"/>
</dbReference>
<gene>
    <name evidence="2" type="ORF">SAMN05444339_10696</name>
</gene>
<dbReference type="SUPFAM" id="SSF51445">
    <property type="entry name" value="(Trans)glycosidases"/>
    <property type="match status" value="1"/>
</dbReference>
<evidence type="ECO:0000259" key="1">
    <source>
        <dbReference type="SMART" id="SM00642"/>
    </source>
</evidence>
<dbReference type="Pfam" id="PF00128">
    <property type="entry name" value="Alpha-amylase"/>
    <property type="match status" value="1"/>
</dbReference>
<dbReference type="InterPro" id="IPR045857">
    <property type="entry name" value="O16G_dom_2"/>
</dbReference>
<dbReference type="OrthoDB" id="9805159at2"/>
<dbReference type="CDD" id="cd11324">
    <property type="entry name" value="AmyAc_Amylosucrase"/>
    <property type="match status" value="1"/>
</dbReference>
<dbReference type="SUPFAM" id="SSF51011">
    <property type="entry name" value="Glycosyl hydrolase domain"/>
    <property type="match status" value="1"/>
</dbReference>
<evidence type="ECO:0000313" key="2">
    <source>
        <dbReference type="EMBL" id="SHF44070.1"/>
    </source>
</evidence>
<keyword evidence="3" id="KW-1185">Reference proteome</keyword>
<dbReference type="RefSeq" id="WP_072857746.1">
    <property type="nucleotide sequence ID" value="NZ_FQUE01000006.1"/>
</dbReference>
<evidence type="ECO:0000313" key="3">
    <source>
        <dbReference type="Proteomes" id="UP000183987"/>
    </source>
</evidence>
<dbReference type="InterPro" id="IPR013780">
    <property type="entry name" value="Glyco_hydro_b"/>
</dbReference>
<dbReference type="Gene3D" id="3.90.400.10">
    <property type="entry name" value="Oligo-1,6-glucosidase, Domain 2"/>
    <property type="match status" value="1"/>
</dbReference>
<dbReference type="EMBL" id="FQUE01000006">
    <property type="protein sequence ID" value="SHF44070.1"/>
    <property type="molecule type" value="Genomic_DNA"/>
</dbReference>
<proteinExistence type="predicted"/>